<keyword evidence="2" id="KW-0378">Hydrolase</keyword>
<keyword evidence="3" id="KW-0238">DNA-binding</keyword>
<dbReference type="KEGG" id="mha:HF1_00720"/>
<dbReference type="InterPro" id="IPR029060">
    <property type="entry name" value="PIN-like_dom_sf"/>
</dbReference>
<dbReference type="OrthoDB" id="9806424at2"/>
<dbReference type="GO" id="GO:0003677">
    <property type="term" value="F:DNA binding"/>
    <property type="evidence" value="ECO:0007669"/>
    <property type="project" value="UniProtKB-KW"/>
</dbReference>
<evidence type="ECO:0000313" key="7">
    <source>
        <dbReference type="EMBL" id="CBY92080.1"/>
    </source>
</evidence>
<sequence length="279" mass="31447">MGKELAVIIDGNAFIYKAYFASQAELIKSKKPDEEISKFFGRTVQVVLNMCKPLLLRKDYKYAVVVFDSSKKTFRQEKFQNYKANRASMPAPLLKGLDSIKSMLMGLGFRIINAPQNYEGDDVICTLSHLFHNREVSTDIFSTDRDLLQLVTENITVNILRSKGLPPQEYKHEEFSTLTGGLSPSQIPQLKAMAGDSSDNYGGIPGIGSKTAMELLKKYSTIANIYENLDKLPDRIRGKLMEHKKTVDLFLEISTTVKDIEIPKDLDSYTKNEASGDWK</sequence>
<protein>
    <recommendedName>
        <fullName evidence="5">5'-3' exonuclease</fullName>
    </recommendedName>
</protein>
<keyword evidence="7" id="KW-0269">Exonuclease</keyword>
<dbReference type="Gene3D" id="1.10.150.20">
    <property type="entry name" value="5' to 3' exonuclease, C-terminal subdomain"/>
    <property type="match status" value="1"/>
</dbReference>
<evidence type="ECO:0000256" key="2">
    <source>
        <dbReference type="ARBA" id="ARBA00022801"/>
    </source>
</evidence>
<proteinExistence type="predicted"/>
<dbReference type="SUPFAM" id="SSF88723">
    <property type="entry name" value="PIN domain-like"/>
    <property type="match status" value="1"/>
</dbReference>
<keyword evidence="7" id="KW-0808">Transferase</keyword>
<dbReference type="InterPro" id="IPR020046">
    <property type="entry name" value="5-3_exonucl_a-hlix_arch_N"/>
</dbReference>
<evidence type="ECO:0000259" key="6">
    <source>
        <dbReference type="SMART" id="SM00475"/>
    </source>
</evidence>
<dbReference type="InterPro" id="IPR002421">
    <property type="entry name" value="5-3_exonuclease"/>
</dbReference>
<organism evidence="7 8">
    <name type="scientific">Mycoplasma haemofelis (strain Langford 1)</name>
    <name type="common">Haemobartonella felis</name>
    <dbReference type="NCBI Taxonomy" id="941640"/>
    <lineage>
        <taxon>Bacteria</taxon>
        <taxon>Bacillati</taxon>
        <taxon>Mycoplasmatota</taxon>
        <taxon>Mollicutes</taxon>
        <taxon>Mycoplasmataceae</taxon>
        <taxon>Mycoplasma</taxon>
    </lineage>
</organism>
<feature type="domain" description="5'-3' exonuclease" evidence="6">
    <location>
        <begin position="2"/>
        <end position="272"/>
    </location>
</feature>
<dbReference type="Pfam" id="PF02739">
    <property type="entry name" value="5_3_exonuc_N"/>
    <property type="match status" value="1"/>
</dbReference>
<dbReference type="EMBL" id="FR773153">
    <property type="protein sequence ID" value="CBY92080.1"/>
    <property type="molecule type" value="Genomic_DNA"/>
</dbReference>
<name>E8ZKB4_MYCHL</name>
<dbReference type="InterPro" id="IPR020045">
    <property type="entry name" value="DNA_polI_H3TH"/>
</dbReference>
<dbReference type="HOGENOM" id="CLU_004675_1_5_14"/>
<gene>
    <name evidence="7" type="primary">exo</name>
    <name evidence="7" type="ordered locus">HF1_00720</name>
</gene>
<dbReference type="AlphaFoldDB" id="E8ZKB4"/>
<accession>E8ZKB4</accession>
<evidence type="ECO:0000256" key="3">
    <source>
        <dbReference type="ARBA" id="ARBA00023125"/>
    </source>
</evidence>
<dbReference type="GO" id="GO:0017108">
    <property type="term" value="F:5'-flap endonuclease activity"/>
    <property type="evidence" value="ECO:0007669"/>
    <property type="project" value="InterPro"/>
</dbReference>
<dbReference type="PANTHER" id="PTHR42646:SF2">
    <property type="entry name" value="5'-3' EXONUCLEASE FAMILY PROTEIN"/>
    <property type="match status" value="1"/>
</dbReference>
<dbReference type="SMART" id="SM00279">
    <property type="entry name" value="HhH2"/>
    <property type="match status" value="1"/>
</dbReference>
<dbReference type="SUPFAM" id="SSF47807">
    <property type="entry name" value="5' to 3' exonuclease, C-terminal subdomain"/>
    <property type="match status" value="1"/>
</dbReference>
<dbReference type="CDD" id="cd09898">
    <property type="entry name" value="H3TH_53EXO"/>
    <property type="match status" value="1"/>
</dbReference>
<evidence type="ECO:0000256" key="1">
    <source>
        <dbReference type="ARBA" id="ARBA00022722"/>
    </source>
</evidence>
<dbReference type="GO" id="GO:0016779">
    <property type="term" value="F:nucleotidyltransferase activity"/>
    <property type="evidence" value="ECO:0007669"/>
    <property type="project" value="UniProtKB-KW"/>
</dbReference>
<dbReference type="SMART" id="SM00475">
    <property type="entry name" value="53EXOc"/>
    <property type="match status" value="1"/>
</dbReference>
<evidence type="ECO:0000256" key="5">
    <source>
        <dbReference type="ARBA" id="ARBA00050026"/>
    </source>
</evidence>
<keyword evidence="8" id="KW-1185">Reference proteome</keyword>
<dbReference type="FunFam" id="1.10.150.20:FF:000003">
    <property type="entry name" value="DNA polymerase I"/>
    <property type="match status" value="1"/>
</dbReference>
<evidence type="ECO:0000313" key="8">
    <source>
        <dbReference type="Proteomes" id="UP000008637"/>
    </source>
</evidence>
<dbReference type="PANTHER" id="PTHR42646">
    <property type="entry name" value="FLAP ENDONUCLEASE XNI"/>
    <property type="match status" value="1"/>
</dbReference>
<dbReference type="Gene3D" id="3.40.50.1010">
    <property type="entry name" value="5'-nuclease"/>
    <property type="match status" value="1"/>
</dbReference>
<dbReference type="GO" id="GO:0033567">
    <property type="term" value="P:DNA replication, Okazaki fragment processing"/>
    <property type="evidence" value="ECO:0007669"/>
    <property type="project" value="InterPro"/>
</dbReference>
<dbReference type="Pfam" id="PF01367">
    <property type="entry name" value="5_3_exonuc"/>
    <property type="match status" value="1"/>
</dbReference>
<evidence type="ECO:0000256" key="4">
    <source>
        <dbReference type="ARBA" id="ARBA00049957"/>
    </source>
</evidence>
<comment type="function">
    <text evidence="4">5'-3' exonuclease acting preferentially on double-stranded DNA.</text>
</comment>
<dbReference type="InterPro" id="IPR036279">
    <property type="entry name" value="5-3_exonuclease_C_sf"/>
</dbReference>
<dbReference type="CDD" id="cd09859">
    <property type="entry name" value="PIN_53EXO"/>
    <property type="match status" value="1"/>
</dbReference>
<dbReference type="Proteomes" id="UP000008637">
    <property type="component" value="Chromosome"/>
</dbReference>
<dbReference type="InterPro" id="IPR008918">
    <property type="entry name" value="HhH2"/>
</dbReference>
<keyword evidence="7" id="KW-0548">Nucleotidyltransferase</keyword>
<keyword evidence="1" id="KW-0540">Nuclease</keyword>
<dbReference type="InterPro" id="IPR038969">
    <property type="entry name" value="FEN"/>
</dbReference>
<reference evidence="7 8" key="1">
    <citation type="journal article" date="2011" name="J. Bacteriol.">
        <title>Complete genome sequence of Mycoplasma haemofelis, a hemotropic mycoplasma.</title>
        <authorList>
            <person name="Barker E.N."/>
            <person name="Helps C.R."/>
            <person name="Peters I.R."/>
            <person name="Darby A.C."/>
            <person name="Radford A.D."/>
            <person name="Tasker S."/>
        </authorList>
    </citation>
    <scope>NUCLEOTIDE SEQUENCE [LARGE SCALE GENOMIC DNA]</scope>
    <source>
        <strain evidence="7 8">Langford 1</strain>
    </source>
</reference>
<dbReference type="GO" id="GO:0008409">
    <property type="term" value="F:5'-3' exonuclease activity"/>
    <property type="evidence" value="ECO:0007669"/>
    <property type="project" value="InterPro"/>
</dbReference>